<name>A0A5J9WJL8_9POAL</name>
<evidence type="ECO:0000313" key="3">
    <source>
        <dbReference type="Proteomes" id="UP000324897"/>
    </source>
</evidence>
<proteinExistence type="predicted"/>
<protein>
    <submittedName>
        <fullName evidence="2">Uncharacterized protein</fullName>
    </submittedName>
</protein>
<evidence type="ECO:0000313" key="2">
    <source>
        <dbReference type="EMBL" id="TVU48428.1"/>
    </source>
</evidence>
<organism evidence="2 3">
    <name type="scientific">Eragrostis curvula</name>
    <name type="common">weeping love grass</name>
    <dbReference type="NCBI Taxonomy" id="38414"/>
    <lineage>
        <taxon>Eukaryota</taxon>
        <taxon>Viridiplantae</taxon>
        <taxon>Streptophyta</taxon>
        <taxon>Embryophyta</taxon>
        <taxon>Tracheophyta</taxon>
        <taxon>Spermatophyta</taxon>
        <taxon>Magnoliopsida</taxon>
        <taxon>Liliopsida</taxon>
        <taxon>Poales</taxon>
        <taxon>Poaceae</taxon>
        <taxon>PACMAD clade</taxon>
        <taxon>Chloridoideae</taxon>
        <taxon>Eragrostideae</taxon>
        <taxon>Eragrostidinae</taxon>
        <taxon>Eragrostis</taxon>
    </lineage>
</organism>
<gene>
    <name evidence="2" type="ORF">EJB05_08064</name>
</gene>
<feature type="region of interest" description="Disordered" evidence="1">
    <location>
        <begin position="108"/>
        <end position="150"/>
    </location>
</feature>
<dbReference type="Proteomes" id="UP000324897">
    <property type="component" value="Chromosome 5"/>
</dbReference>
<reference evidence="2 3" key="1">
    <citation type="journal article" date="2019" name="Sci. Rep.">
        <title>A high-quality genome of Eragrostis curvula grass provides insights into Poaceae evolution and supports new strategies to enhance forage quality.</title>
        <authorList>
            <person name="Carballo J."/>
            <person name="Santos B.A.C.M."/>
            <person name="Zappacosta D."/>
            <person name="Garbus I."/>
            <person name="Selva J.P."/>
            <person name="Gallo C.A."/>
            <person name="Diaz A."/>
            <person name="Albertini E."/>
            <person name="Caccamo M."/>
            <person name="Echenique V."/>
        </authorList>
    </citation>
    <scope>NUCLEOTIDE SEQUENCE [LARGE SCALE GENOMIC DNA]</scope>
    <source>
        <strain evidence="3">cv. Victoria</strain>
        <tissue evidence="2">Leaf</tissue>
    </source>
</reference>
<dbReference type="AlphaFoldDB" id="A0A5J9WJL8"/>
<feature type="compositionally biased region" description="Gly residues" evidence="1">
    <location>
        <begin position="140"/>
        <end position="150"/>
    </location>
</feature>
<evidence type="ECO:0000256" key="1">
    <source>
        <dbReference type="SAM" id="MobiDB-lite"/>
    </source>
</evidence>
<dbReference type="EMBL" id="RWGY01000004">
    <property type="protein sequence ID" value="TVU48428.1"/>
    <property type="molecule type" value="Genomic_DNA"/>
</dbReference>
<comment type="caution">
    <text evidence="2">The sequence shown here is derived from an EMBL/GenBank/DDBJ whole genome shotgun (WGS) entry which is preliminary data.</text>
</comment>
<dbReference type="Gramene" id="TVU48428">
    <property type="protein sequence ID" value="TVU48428"/>
    <property type="gene ID" value="EJB05_08064"/>
</dbReference>
<accession>A0A5J9WJL8</accession>
<sequence>MVRFAEEANMPACKEELWLGLEWAQRAAILETVTAQLVQHVCLGMMVSGHLWQGSCRTSIETPFGRKWRTPQLRAAPGTDIEDVGAALGIDVEEAAVRRVGYGEEGVDAAHRGRSGGGHRGAPRKDGGGCHGGGGRRRGGGGGRGALGWG</sequence>
<keyword evidence="3" id="KW-1185">Reference proteome</keyword>